<evidence type="ECO:0000256" key="2">
    <source>
        <dbReference type="ARBA" id="ARBA00022741"/>
    </source>
</evidence>
<evidence type="ECO:0008006" key="6">
    <source>
        <dbReference type="Google" id="ProtNLM"/>
    </source>
</evidence>
<dbReference type="InterPro" id="IPR005654">
    <property type="entry name" value="ATPase_AFG1-like"/>
</dbReference>
<comment type="similarity">
    <text evidence="1">Belongs to the AFG1 ATPase family.</text>
</comment>
<protein>
    <recommendedName>
        <fullName evidence="6">AAA+ ATPase domain-containing protein</fullName>
    </recommendedName>
</protein>
<proteinExistence type="inferred from homology"/>
<dbReference type="PANTHER" id="PTHR12169">
    <property type="entry name" value="ATPASE N2B"/>
    <property type="match status" value="1"/>
</dbReference>
<dbReference type="FunFam" id="3.40.50.300:FF:002222">
    <property type="entry name" value="AFG1-family ATPase, variant"/>
    <property type="match status" value="1"/>
</dbReference>
<dbReference type="GO" id="GO:0005739">
    <property type="term" value="C:mitochondrion"/>
    <property type="evidence" value="ECO:0007669"/>
    <property type="project" value="TreeGrafter"/>
</dbReference>
<organism evidence="4 5">
    <name type="scientific">Wickerhamomyces anomalus (strain ATCC 58044 / CBS 1984 / NCYC 433 / NRRL Y-366-8)</name>
    <name type="common">Yeast</name>
    <name type="synonym">Hansenula anomala</name>
    <dbReference type="NCBI Taxonomy" id="683960"/>
    <lineage>
        <taxon>Eukaryota</taxon>
        <taxon>Fungi</taxon>
        <taxon>Dikarya</taxon>
        <taxon>Ascomycota</taxon>
        <taxon>Saccharomycotina</taxon>
        <taxon>Saccharomycetes</taxon>
        <taxon>Phaffomycetales</taxon>
        <taxon>Wickerhamomycetaceae</taxon>
        <taxon>Wickerhamomyces</taxon>
    </lineage>
</organism>
<feature type="non-terminal residue" evidence="4">
    <location>
        <position position="1"/>
    </location>
</feature>
<evidence type="ECO:0000256" key="1">
    <source>
        <dbReference type="ARBA" id="ARBA00010322"/>
    </source>
</evidence>
<dbReference type="RefSeq" id="XP_019041361.1">
    <property type="nucleotide sequence ID" value="XM_019180526.1"/>
</dbReference>
<dbReference type="Gene3D" id="3.40.50.300">
    <property type="entry name" value="P-loop containing nucleotide triphosphate hydrolases"/>
    <property type="match status" value="1"/>
</dbReference>
<dbReference type="Pfam" id="PF03969">
    <property type="entry name" value="AFG1_ATPase"/>
    <property type="match status" value="1"/>
</dbReference>
<evidence type="ECO:0000313" key="5">
    <source>
        <dbReference type="Proteomes" id="UP000094112"/>
    </source>
</evidence>
<sequence>SISVTDPLVIYQNYVSRGVLKPDAAQLRAAVEFQKLYYRVKDYVPPEDVQIRIRQLVREIEARHANNNTNYTPSWYKPSVTKSRDLIKVLTDEEELTNFPSPHGFLLNGEVGCGKSMLMDIFANSLPHESKCRWHYSNFMLWVYNGIHLIYQRRAQNSNHTRHSMISLENEFILFEIAQKMIRKNTVLLLDEFMLPDLAAAKIVKLLFTYFFRLGGVLVATSNRLPEDLYATDFRKKEFRSFLRVLEARCYSLDMNSENDYRAILMEESNEKNCKSYLISKDSLTHEQDWLDLLSTEIDSFDLSKGDEQKITVYGRELTIPWHNNGVVKFDFNDICKGLYGPGDYISLASNYHTFIIDNVPVLKVSMKNEARRFITLLDALYESKCKLFLRTQVSPDSLFFPDTSSKEEQEEANRIKVQDEEMFSKTQIALTAPYRPNVSYYDDEKIVYNETETAKVVKNFDLSSTNFTDRKAFTGEDEKFAYKRAVSRMKEMTGSLHWRLEGKWTPVDKSMRPWERLKSEQLNDANIEFEAMDNEHNVVTGRVVHNASGVLAPVFNVVHFWSMGLWGKGNRLKDDIARKWIKGNQ</sequence>
<accession>A0A1E3PAA2</accession>
<evidence type="ECO:0000313" key="4">
    <source>
        <dbReference type="EMBL" id="ODQ62154.1"/>
    </source>
</evidence>
<gene>
    <name evidence="4" type="ORF">WICANDRAFT_12249</name>
</gene>
<dbReference type="InterPro" id="IPR027417">
    <property type="entry name" value="P-loop_NTPase"/>
</dbReference>
<keyword evidence="5" id="KW-1185">Reference proteome</keyword>
<dbReference type="EMBL" id="KV454208">
    <property type="protein sequence ID" value="ODQ62154.1"/>
    <property type="molecule type" value="Genomic_DNA"/>
</dbReference>
<dbReference type="GO" id="GO:0005524">
    <property type="term" value="F:ATP binding"/>
    <property type="evidence" value="ECO:0007669"/>
    <property type="project" value="UniProtKB-KW"/>
</dbReference>
<name>A0A1E3PAA2_WICAA</name>
<dbReference type="AlphaFoldDB" id="A0A1E3PAA2"/>
<dbReference type="Proteomes" id="UP000094112">
    <property type="component" value="Unassembled WGS sequence"/>
</dbReference>
<reference evidence="4 5" key="1">
    <citation type="journal article" date="2016" name="Proc. Natl. Acad. Sci. U.S.A.">
        <title>Comparative genomics of biotechnologically important yeasts.</title>
        <authorList>
            <person name="Riley R."/>
            <person name="Haridas S."/>
            <person name="Wolfe K.H."/>
            <person name="Lopes M.R."/>
            <person name="Hittinger C.T."/>
            <person name="Goeker M."/>
            <person name="Salamov A.A."/>
            <person name="Wisecaver J.H."/>
            <person name="Long T.M."/>
            <person name="Calvey C.H."/>
            <person name="Aerts A.L."/>
            <person name="Barry K.W."/>
            <person name="Choi C."/>
            <person name="Clum A."/>
            <person name="Coughlan A.Y."/>
            <person name="Deshpande S."/>
            <person name="Douglass A.P."/>
            <person name="Hanson S.J."/>
            <person name="Klenk H.-P."/>
            <person name="LaButti K.M."/>
            <person name="Lapidus A."/>
            <person name="Lindquist E.A."/>
            <person name="Lipzen A.M."/>
            <person name="Meier-Kolthoff J.P."/>
            <person name="Ohm R.A."/>
            <person name="Otillar R.P."/>
            <person name="Pangilinan J.L."/>
            <person name="Peng Y."/>
            <person name="Rokas A."/>
            <person name="Rosa C.A."/>
            <person name="Scheuner C."/>
            <person name="Sibirny A.A."/>
            <person name="Slot J.C."/>
            <person name="Stielow J.B."/>
            <person name="Sun H."/>
            <person name="Kurtzman C.P."/>
            <person name="Blackwell M."/>
            <person name="Grigoriev I.V."/>
            <person name="Jeffries T.W."/>
        </authorList>
    </citation>
    <scope>NUCLEOTIDE SEQUENCE [LARGE SCALE GENOMIC DNA]</scope>
    <source>
        <strain evidence="5">ATCC 58044 / CBS 1984 / NCYC 433 / NRRL Y-366-8</strain>
    </source>
</reference>
<feature type="non-terminal residue" evidence="4">
    <location>
        <position position="586"/>
    </location>
</feature>
<dbReference type="GO" id="GO:0016887">
    <property type="term" value="F:ATP hydrolysis activity"/>
    <property type="evidence" value="ECO:0007669"/>
    <property type="project" value="InterPro"/>
</dbReference>
<keyword evidence="3" id="KW-0067">ATP-binding</keyword>
<dbReference type="PANTHER" id="PTHR12169:SF2">
    <property type="entry name" value="AFG1P"/>
    <property type="match status" value="1"/>
</dbReference>
<dbReference type="SUPFAM" id="SSF52540">
    <property type="entry name" value="P-loop containing nucleoside triphosphate hydrolases"/>
    <property type="match status" value="1"/>
</dbReference>
<dbReference type="GeneID" id="30197772"/>
<dbReference type="OrthoDB" id="548867at2759"/>
<keyword evidence="2" id="KW-0547">Nucleotide-binding</keyword>
<dbReference type="NCBIfam" id="NF040713">
    <property type="entry name" value="ZapE"/>
    <property type="match status" value="1"/>
</dbReference>
<evidence type="ECO:0000256" key="3">
    <source>
        <dbReference type="ARBA" id="ARBA00022840"/>
    </source>
</evidence>